<protein>
    <submittedName>
        <fullName evidence="2">Uncharacterized protein</fullName>
    </submittedName>
</protein>
<comment type="caution">
    <text evidence="2">The sequence shown here is derived from an EMBL/GenBank/DDBJ whole genome shotgun (WGS) entry which is preliminary data.</text>
</comment>
<name>A0AA38IG38_9CUCU</name>
<feature type="region of interest" description="Disordered" evidence="1">
    <location>
        <begin position="70"/>
        <end position="89"/>
    </location>
</feature>
<feature type="region of interest" description="Disordered" evidence="1">
    <location>
        <begin position="1"/>
        <end position="21"/>
    </location>
</feature>
<dbReference type="Proteomes" id="UP001168821">
    <property type="component" value="Unassembled WGS sequence"/>
</dbReference>
<evidence type="ECO:0000313" key="2">
    <source>
        <dbReference type="EMBL" id="KAJ3657418.1"/>
    </source>
</evidence>
<evidence type="ECO:0000313" key="3">
    <source>
        <dbReference type="Proteomes" id="UP001168821"/>
    </source>
</evidence>
<accession>A0AA38IG38</accession>
<organism evidence="2 3">
    <name type="scientific">Zophobas morio</name>
    <dbReference type="NCBI Taxonomy" id="2755281"/>
    <lineage>
        <taxon>Eukaryota</taxon>
        <taxon>Metazoa</taxon>
        <taxon>Ecdysozoa</taxon>
        <taxon>Arthropoda</taxon>
        <taxon>Hexapoda</taxon>
        <taxon>Insecta</taxon>
        <taxon>Pterygota</taxon>
        <taxon>Neoptera</taxon>
        <taxon>Endopterygota</taxon>
        <taxon>Coleoptera</taxon>
        <taxon>Polyphaga</taxon>
        <taxon>Cucujiformia</taxon>
        <taxon>Tenebrionidae</taxon>
        <taxon>Zophobas</taxon>
    </lineage>
</organism>
<dbReference type="EMBL" id="JALNTZ010000003">
    <property type="protein sequence ID" value="KAJ3657418.1"/>
    <property type="molecule type" value="Genomic_DNA"/>
</dbReference>
<gene>
    <name evidence="2" type="ORF">Zmor_009221</name>
</gene>
<keyword evidence="3" id="KW-1185">Reference proteome</keyword>
<dbReference type="AlphaFoldDB" id="A0AA38IG38"/>
<reference evidence="2" key="1">
    <citation type="journal article" date="2023" name="G3 (Bethesda)">
        <title>Whole genome assemblies of Zophobas morio and Tenebrio molitor.</title>
        <authorList>
            <person name="Kaur S."/>
            <person name="Stinson S.A."/>
            <person name="diCenzo G.C."/>
        </authorList>
    </citation>
    <scope>NUCLEOTIDE SEQUENCE</scope>
    <source>
        <strain evidence="2">QUZm001</strain>
    </source>
</reference>
<sequence length="153" mass="17257">MRRAIRTSPPPSAFGGELHQIRDPSFTVPPLTEFSGKSTNRVKSTKVVGDVKDREILKFSSEEIKLRFDQYDPSPSSVAPPKALPHSIQKTQPDQYDRKFCACVCHPVILNFKERENDTTSSTGGGVLYTMELFIQPNDIHQKPIPKIDNDWS</sequence>
<evidence type="ECO:0000256" key="1">
    <source>
        <dbReference type="SAM" id="MobiDB-lite"/>
    </source>
</evidence>
<proteinExistence type="predicted"/>